<protein>
    <submittedName>
        <fullName evidence="1">Uncharacterized protein</fullName>
    </submittedName>
</protein>
<evidence type="ECO:0000313" key="1">
    <source>
        <dbReference type="EMBL" id="KEY74581.1"/>
    </source>
</evidence>
<sequence length="80" mass="9183">MSSAISVFIWVKDRVNLGEEITEATKKLDEVRAVVKQQRKLFSDPAYVEKMAVATKQAEKEKPANLESEEKGAYIIDYRY</sequence>
<dbReference type="AlphaFoldDB" id="A0A084BAK2"/>
<reference evidence="1 2" key="1">
    <citation type="journal article" date="2014" name="BMC Genomics">
        <title>Comparative genome sequencing reveals chemotype-specific gene clusters in the toxigenic black mold Stachybotrys.</title>
        <authorList>
            <person name="Semeiks J."/>
            <person name="Borek D."/>
            <person name="Otwinowski Z."/>
            <person name="Grishin N.V."/>
        </authorList>
    </citation>
    <scope>NUCLEOTIDE SEQUENCE [LARGE SCALE GENOMIC DNA]</scope>
    <source>
        <strain evidence="2">CBS 109288 / IBT 7711</strain>
    </source>
</reference>
<accession>A0A084BAK2</accession>
<evidence type="ECO:0000313" key="2">
    <source>
        <dbReference type="Proteomes" id="UP000028045"/>
    </source>
</evidence>
<gene>
    <name evidence="1" type="ORF">S7711_05013</name>
</gene>
<dbReference type="OrthoDB" id="10438098at2759"/>
<dbReference type="Proteomes" id="UP000028045">
    <property type="component" value="Unassembled WGS sequence"/>
</dbReference>
<dbReference type="HOGENOM" id="CLU_186292_0_0_1"/>
<proteinExistence type="predicted"/>
<organism evidence="1 2">
    <name type="scientific">Stachybotrys chartarum (strain CBS 109288 / IBT 7711)</name>
    <name type="common">Toxic black mold</name>
    <name type="synonym">Stilbospora chartarum</name>
    <dbReference type="NCBI Taxonomy" id="1280523"/>
    <lineage>
        <taxon>Eukaryota</taxon>
        <taxon>Fungi</taxon>
        <taxon>Dikarya</taxon>
        <taxon>Ascomycota</taxon>
        <taxon>Pezizomycotina</taxon>
        <taxon>Sordariomycetes</taxon>
        <taxon>Hypocreomycetidae</taxon>
        <taxon>Hypocreales</taxon>
        <taxon>Stachybotryaceae</taxon>
        <taxon>Stachybotrys</taxon>
    </lineage>
</organism>
<name>A0A084BAK2_STACB</name>
<keyword evidence="2" id="KW-1185">Reference proteome</keyword>
<dbReference type="EMBL" id="KL647503">
    <property type="protein sequence ID" value="KEY74581.1"/>
    <property type="molecule type" value="Genomic_DNA"/>
</dbReference>